<feature type="region of interest" description="Disordered" evidence="5">
    <location>
        <begin position="81"/>
        <end position="124"/>
    </location>
</feature>
<comment type="caution">
    <text evidence="7">The sequence shown here is derived from an EMBL/GenBank/DDBJ whole genome shotgun (WGS) entry which is preliminary data.</text>
</comment>
<feature type="domain" description="Zn(2)-C6 fungal-type" evidence="6">
    <location>
        <begin position="14"/>
        <end position="47"/>
    </location>
</feature>
<evidence type="ECO:0000256" key="5">
    <source>
        <dbReference type="SAM" id="MobiDB-lite"/>
    </source>
</evidence>
<dbReference type="GO" id="GO:0000981">
    <property type="term" value="F:DNA-binding transcription factor activity, RNA polymerase II-specific"/>
    <property type="evidence" value="ECO:0007669"/>
    <property type="project" value="InterPro"/>
</dbReference>
<keyword evidence="2" id="KW-0238">DNA-binding</keyword>
<dbReference type="PROSITE" id="PS50048">
    <property type="entry name" value="ZN2_CY6_FUNGAL_2"/>
    <property type="match status" value="1"/>
</dbReference>
<evidence type="ECO:0000256" key="1">
    <source>
        <dbReference type="ARBA" id="ARBA00023015"/>
    </source>
</evidence>
<keyword evidence="1" id="KW-0805">Transcription regulation</keyword>
<dbReference type="GO" id="GO:0008270">
    <property type="term" value="F:zinc ion binding"/>
    <property type="evidence" value="ECO:0007669"/>
    <property type="project" value="InterPro"/>
</dbReference>
<feature type="compositionally biased region" description="Low complexity" evidence="5">
    <location>
        <begin position="81"/>
        <end position="96"/>
    </location>
</feature>
<evidence type="ECO:0000256" key="2">
    <source>
        <dbReference type="ARBA" id="ARBA00023125"/>
    </source>
</evidence>
<dbReference type="EMBL" id="MDYN01000003">
    <property type="protein sequence ID" value="OQD88899.1"/>
    <property type="molecule type" value="Genomic_DNA"/>
</dbReference>
<dbReference type="GO" id="GO:0003677">
    <property type="term" value="F:DNA binding"/>
    <property type="evidence" value="ECO:0007669"/>
    <property type="project" value="UniProtKB-KW"/>
</dbReference>
<dbReference type="Proteomes" id="UP000191672">
    <property type="component" value="Unassembled WGS sequence"/>
</dbReference>
<keyword evidence="8" id="KW-1185">Reference proteome</keyword>
<name>A0A1V6QI32_9EURO</name>
<dbReference type="AlphaFoldDB" id="A0A1V6QI32"/>
<dbReference type="CDD" id="cd00067">
    <property type="entry name" value="GAL4"/>
    <property type="match status" value="1"/>
</dbReference>
<accession>A0A1V6QI32</accession>
<reference evidence="8" key="1">
    <citation type="journal article" date="2017" name="Nat. Microbiol.">
        <title>Global analysis of biosynthetic gene clusters reveals vast potential of secondary metabolite production in Penicillium species.</title>
        <authorList>
            <person name="Nielsen J.C."/>
            <person name="Grijseels S."/>
            <person name="Prigent S."/>
            <person name="Ji B."/>
            <person name="Dainat J."/>
            <person name="Nielsen K.F."/>
            <person name="Frisvad J.C."/>
            <person name="Workman M."/>
            <person name="Nielsen J."/>
        </authorList>
    </citation>
    <scope>NUCLEOTIDE SEQUENCE [LARGE SCALE GENOMIC DNA]</scope>
    <source>
        <strain evidence="8">IBT 31811</strain>
    </source>
</reference>
<dbReference type="SMART" id="SM00066">
    <property type="entry name" value="GAL4"/>
    <property type="match status" value="1"/>
</dbReference>
<evidence type="ECO:0000313" key="7">
    <source>
        <dbReference type="EMBL" id="OQD88899.1"/>
    </source>
</evidence>
<dbReference type="InterPro" id="IPR001138">
    <property type="entry name" value="Zn2Cys6_DnaBD"/>
</dbReference>
<keyword evidence="4" id="KW-0539">Nucleus</keyword>
<feature type="compositionally biased region" description="Polar residues" evidence="5">
    <location>
        <begin position="97"/>
        <end position="119"/>
    </location>
</feature>
<dbReference type="InterPro" id="IPR036864">
    <property type="entry name" value="Zn2-C6_fun-type_DNA-bd_sf"/>
</dbReference>
<organism evidence="7 8">
    <name type="scientific">Penicillium antarcticum</name>
    <dbReference type="NCBI Taxonomy" id="416450"/>
    <lineage>
        <taxon>Eukaryota</taxon>
        <taxon>Fungi</taxon>
        <taxon>Dikarya</taxon>
        <taxon>Ascomycota</taxon>
        <taxon>Pezizomycotina</taxon>
        <taxon>Eurotiomycetes</taxon>
        <taxon>Eurotiomycetidae</taxon>
        <taxon>Eurotiales</taxon>
        <taxon>Aspergillaceae</taxon>
        <taxon>Penicillium</taxon>
    </lineage>
</organism>
<dbReference type="PANTHER" id="PTHR46910:SF18">
    <property type="entry name" value="ZN(II)2CYS6 TRANSCRIPTION FACTOR (EUROFUNG)"/>
    <property type="match status" value="1"/>
</dbReference>
<evidence type="ECO:0000256" key="4">
    <source>
        <dbReference type="ARBA" id="ARBA00023242"/>
    </source>
</evidence>
<gene>
    <name evidence="7" type="ORF">PENANT_c003G05492</name>
</gene>
<evidence type="ECO:0000259" key="6">
    <source>
        <dbReference type="PROSITE" id="PS50048"/>
    </source>
</evidence>
<dbReference type="InterPro" id="IPR050987">
    <property type="entry name" value="AtrR-like"/>
</dbReference>
<dbReference type="Pfam" id="PF00172">
    <property type="entry name" value="Zn_clus"/>
    <property type="match status" value="1"/>
</dbReference>
<keyword evidence="3" id="KW-0804">Transcription</keyword>
<dbReference type="SUPFAM" id="SSF57701">
    <property type="entry name" value="Zn2/Cys6 DNA-binding domain"/>
    <property type="match status" value="1"/>
</dbReference>
<evidence type="ECO:0000313" key="8">
    <source>
        <dbReference type="Proteomes" id="UP000191672"/>
    </source>
</evidence>
<dbReference type="Gene3D" id="4.10.240.10">
    <property type="entry name" value="Zn(2)-C6 fungal-type DNA-binding domain"/>
    <property type="match status" value="1"/>
</dbReference>
<proteinExistence type="predicted"/>
<evidence type="ECO:0000256" key="3">
    <source>
        <dbReference type="ARBA" id="ARBA00023163"/>
    </source>
</evidence>
<sequence length="170" mass="18861">MAQKPRKLQRVSKACDFCNRRSIKCSQGEDPLGRCQNCTDFDVPCTFDRPVKRGGVKAGTRASDRDAQFVRASVDHDSATAATTATGGITPSSSTSRNSFIQSTSRDPWSAFNHSSSTAEGDKDDGALRNSWKAFAIACDRQINHLVQVYFEIVYPMYEGFLILLIDYIY</sequence>
<protein>
    <recommendedName>
        <fullName evidence="6">Zn(2)-C6 fungal-type domain-containing protein</fullName>
    </recommendedName>
</protein>
<dbReference type="PANTHER" id="PTHR46910">
    <property type="entry name" value="TRANSCRIPTION FACTOR PDR1"/>
    <property type="match status" value="1"/>
</dbReference>